<reference evidence="1 2" key="1">
    <citation type="submission" date="2017-12" db="EMBL/GenBank/DDBJ databases">
        <title>Comparative genomics of Botrytis spp.</title>
        <authorList>
            <person name="Valero-Jimenez C.A."/>
            <person name="Tapia P."/>
            <person name="Veloso J."/>
            <person name="Silva-Moreno E."/>
            <person name="Staats M."/>
            <person name="Valdes J.H."/>
            <person name="Van Kan J.A.L."/>
        </authorList>
    </citation>
    <scope>NUCLEOTIDE SEQUENCE [LARGE SCALE GENOMIC DNA]</scope>
    <source>
        <strain evidence="1 2">Bt9001</strain>
    </source>
</reference>
<evidence type="ECO:0000313" key="2">
    <source>
        <dbReference type="Proteomes" id="UP000297777"/>
    </source>
</evidence>
<sequence length="294" mass="33891">MDHLPLPPRDISTRRQYLFDLNHLPFRLSRSEYDLLWPMVDNVYSDRTQRKTRDGVISHYIICRFKRYTKPTNQSLNPTAKRRKRLESTCNVAFKILEYTNHFEFHSTGESINHTHDLDACDANKRHSFLIGLVKTDIARGYRPAQILQAIRGEAAEFASSDSPLRLIGGTYLTRQDIINCGSSWREKNPNTLFVDLATKSDVTLQAHDASAPAAIDRKVDEESHDIESGDMRARLNMEERLEQIRARFLELSEYSDSLELTQKAIIMQRFEDRLSEATNALIGLSLEDFISEV</sequence>
<accession>A0A4Z1EE53</accession>
<gene>
    <name evidence="1" type="ORF">BTUL_0200g00220</name>
</gene>
<name>A0A4Z1EE53_9HELO</name>
<keyword evidence="2" id="KW-1185">Reference proteome</keyword>
<proteinExistence type="predicted"/>
<dbReference type="OrthoDB" id="3486101at2759"/>
<dbReference type="AlphaFoldDB" id="A0A4Z1EE53"/>
<protein>
    <submittedName>
        <fullName evidence="1">Uncharacterized protein</fullName>
    </submittedName>
</protein>
<dbReference type="EMBL" id="PQXH01000200">
    <property type="protein sequence ID" value="TGO08628.1"/>
    <property type="molecule type" value="Genomic_DNA"/>
</dbReference>
<organism evidence="1 2">
    <name type="scientific">Botrytis tulipae</name>
    <dbReference type="NCBI Taxonomy" id="87230"/>
    <lineage>
        <taxon>Eukaryota</taxon>
        <taxon>Fungi</taxon>
        <taxon>Dikarya</taxon>
        <taxon>Ascomycota</taxon>
        <taxon>Pezizomycotina</taxon>
        <taxon>Leotiomycetes</taxon>
        <taxon>Helotiales</taxon>
        <taxon>Sclerotiniaceae</taxon>
        <taxon>Botrytis</taxon>
    </lineage>
</organism>
<dbReference type="Proteomes" id="UP000297777">
    <property type="component" value="Unassembled WGS sequence"/>
</dbReference>
<comment type="caution">
    <text evidence="1">The sequence shown here is derived from an EMBL/GenBank/DDBJ whole genome shotgun (WGS) entry which is preliminary data.</text>
</comment>
<evidence type="ECO:0000313" key="1">
    <source>
        <dbReference type="EMBL" id="TGO08628.1"/>
    </source>
</evidence>